<organism evidence="2 3">
    <name type="scientific">Diploptera punctata</name>
    <name type="common">Pacific beetle cockroach</name>
    <dbReference type="NCBI Taxonomy" id="6984"/>
    <lineage>
        <taxon>Eukaryota</taxon>
        <taxon>Metazoa</taxon>
        <taxon>Ecdysozoa</taxon>
        <taxon>Arthropoda</taxon>
        <taxon>Hexapoda</taxon>
        <taxon>Insecta</taxon>
        <taxon>Pterygota</taxon>
        <taxon>Neoptera</taxon>
        <taxon>Polyneoptera</taxon>
        <taxon>Dictyoptera</taxon>
        <taxon>Blattodea</taxon>
        <taxon>Blaberoidea</taxon>
        <taxon>Blaberidae</taxon>
        <taxon>Diplopterinae</taxon>
        <taxon>Diploptera</taxon>
    </lineage>
</organism>
<dbReference type="Proteomes" id="UP001233999">
    <property type="component" value="Unassembled WGS sequence"/>
</dbReference>
<evidence type="ECO:0000313" key="3">
    <source>
        <dbReference type="Proteomes" id="UP001233999"/>
    </source>
</evidence>
<sequence length="71" mass="8466">KIIEFLVMEIATILVQIHTPNMYWISRIYVVYVGRNLFCSFLFNLFHVFVHCFYNLSSSKFITIGIFILLK</sequence>
<feature type="non-terminal residue" evidence="2">
    <location>
        <position position="1"/>
    </location>
</feature>
<feature type="transmembrane region" description="Helical" evidence="1">
    <location>
        <begin position="28"/>
        <end position="47"/>
    </location>
</feature>
<accession>A0AAD7Z957</accession>
<protein>
    <submittedName>
        <fullName evidence="2">Uncharacterized protein</fullName>
    </submittedName>
</protein>
<dbReference type="EMBL" id="JASPKZ010009791">
    <property type="protein sequence ID" value="KAJ9576425.1"/>
    <property type="molecule type" value="Genomic_DNA"/>
</dbReference>
<evidence type="ECO:0000313" key="2">
    <source>
        <dbReference type="EMBL" id="KAJ9576425.1"/>
    </source>
</evidence>
<name>A0AAD7Z957_DIPPU</name>
<proteinExistence type="predicted"/>
<reference evidence="2" key="1">
    <citation type="journal article" date="2023" name="IScience">
        <title>Live-bearing cockroach genome reveals convergent evolutionary mechanisms linked to viviparity in insects and beyond.</title>
        <authorList>
            <person name="Fouks B."/>
            <person name="Harrison M.C."/>
            <person name="Mikhailova A.A."/>
            <person name="Marchal E."/>
            <person name="English S."/>
            <person name="Carruthers M."/>
            <person name="Jennings E.C."/>
            <person name="Chiamaka E.L."/>
            <person name="Frigard R.A."/>
            <person name="Pippel M."/>
            <person name="Attardo G.M."/>
            <person name="Benoit J.B."/>
            <person name="Bornberg-Bauer E."/>
            <person name="Tobe S.S."/>
        </authorList>
    </citation>
    <scope>NUCLEOTIDE SEQUENCE</scope>
    <source>
        <strain evidence="2">Stay&amp;Tobe</strain>
    </source>
</reference>
<keyword evidence="1" id="KW-0472">Membrane</keyword>
<keyword evidence="3" id="KW-1185">Reference proteome</keyword>
<keyword evidence="1" id="KW-1133">Transmembrane helix</keyword>
<evidence type="ECO:0000256" key="1">
    <source>
        <dbReference type="SAM" id="Phobius"/>
    </source>
</evidence>
<reference evidence="2" key="2">
    <citation type="submission" date="2023-05" db="EMBL/GenBank/DDBJ databases">
        <authorList>
            <person name="Fouks B."/>
        </authorList>
    </citation>
    <scope>NUCLEOTIDE SEQUENCE</scope>
    <source>
        <strain evidence="2">Stay&amp;Tobe</strain>
        <tissue evidence="2">Testes</tissue>
    </source>
</reference>
<dbReference type="AlphaFoldDB" id="A0AAD7Z957"/>
<keyword evidence="1" id="KW-0812">Transmembrane</keyword>
<gene>
    <name evidence="2" type="ORF">L9F63_006709</name>
</gene>
<feature type="non-terminal residue" evidence="2">
    <location>
        <position position="71"/>
    </location>
</feature>
<comment type="caution">
    <text evidence="2">The sequence shown here is derived from an EMBL/GenBank/DDBJ whole genome shotgun (WGS) entry which is preliminary data.</text>
</comment>